<dbReference type="EMBL" id="BGZK01000854">
    <property type="protein sequence ID" value="GBP62953.1"/>
    <property type="molecule type" value="Genomic_DNA"/>
</dbReference>
<name>A0A4C1XIF7_EUMVA</name>
<comment type="caution">
    <text evidence="1">The sequence shown here is derived from an EMBL/GenBank/DDBJ whole genome shotgun (WGS) entry which is preliminary data.</text>
</comment>
<dbReference type="AlphaFoldDB" id="A0A4C1XIF7"/>
<reference evidence="1 2" key="1">
    <citation type="journal article" date="2019" name="Commun. Biol.">
        <title>The bagworm genome reveals a unique fibroin gene that provides high tensile strength.</title>
        <authorList>
            <person name="Kono N."/>
            <person name="Nakamura H."/>
            <person name="Ohtoshi R."/>
            <person name="Tomita M."/>
            <person name="Numata K."/>
            <person name="Arakawa K."/>
        </authorList>
    </citation>
    <scope>NUCLEOTIDE SEQUENCE [LARGE SCALE GENOMIC DNA]</scope>
</reference>
<dbReference type="Proteomes" id="UP000299102">
    <property type="component" value="Unassembled WGS sequence"/>
</dbReference>
<protein>
    <submittedName>
        <fullName evidence="1">Uncharacterized protein</fullName>
    </submittedName>
</protein>
<accession>A0A4C1XIF7</accession>
<evidence type="ECO:0000313" key="1">
    <source>
        <dbReference type="EMBL" id="GBP62953.1"/>
    </source>
</evidence>
<organism evidence="1 2">
    <name type="scientific">Eumeta variegata</name>
    <name type="common">Bagworm moth</name>
    <name type="synonym">Eumeta japonica</name>
    <dbReference type="NCBI Taxonomy" id="151549"/>
    <lineage>
        <taxon>Eukaryota</taxon>
        <taxon>Metazoa</taxon>
        <taxon>Ecdysozoa</taxon>
        <taxon>Arthropoda</taxon>
        <taxon>Hexapoda</taxon>
        <taxon>Insecta</taxon>
        <taxon>Pterygota</taxon>
        <taxon>Neoptera</taxon>
        <taxon>Endopterygota</taxon>
        <taxon>Lepidoptera</taxon>
        <taxon>Glossata</taxon>
        <taxon>Ditrysia</taxon>
        <taxon>Tineoidea</taxon>
        <taxon>Psychidae</taxon>
        <taxon>Oiketicinae</taxon>
        <taxon>Eumeta</taxon>
    </lineage>
</organism>
<keyword evidence="2" id="KW-1185">Reference proteome</keyword>
<proteinExistence type="predicted"/>
<sequence>MNSGVIRKWMPFGAGRPSLATPLGFSLSGREIDASQAERLGRLSIACSALSPHARLRRNATMSHAFSCMQLAFIDL</sequence>
<gene>
    <name evidence="1" type="ORF">EVAR_95908_1</name>
</gene>
<evidence type="ECO:0000313" key="2">
    <source>
        <dbReference type="Proteomes" id="UP000299102"/>
    </source>
</evidence>